<organism evidence="4">
    <name type="scientific">uncultured Thermomicrobiales bacterium</name>
    <dbReference type="NCBI Taxonomy" id="1645740"/>
    <lineage>
        <taxon>Bacteria</taxon>
        <taxon>Pseudomonadati</taxon>
        <taxon>Thermomicrobiota</taxon>
        <taxon>Thermomicrobia</taxon>
        <taxon>Thermomicrobiales</taxon>
        <taxon>environmental samples</taxon>
    </lineage>
</organism>
<evidence type="ECO:0000256" key="3">
    <source>
        <dbReference type="SAM" id="MobiDB-lite"/>
    </source>
</evidence>
<evidence type="ECO:0000313" key="4">
    <source>
        <dbReference type="EMBL" id="CAA9546838.1"/>
    </source>
</evidence>
<accession>A0A6J4UD16</accession>
<dbReference type="AlphaFoldDB" id="A0A6J4UD16"/>
<dbReference type="Gene3D" id="3.40.50.1820">
    <property type="entry name" value="alpha/beta hydrolase"/>
    <property type="match status" value="1"/>
</dbReference>
<dbReference type="InterPro" id="IPR000801">
    <property type="entry name" value="Esterase-like"/>
</dbReference>
<feature type="region of interest" description="Disordered" evidence="3">
    <location>
        <begin position="13"/>
        <end position="34"/>
    </location>
</feature>
<dbReference type="InterPro" id="IPR029058">
    <property type="entry name" value="AB_hydrolase_fold"/>
</dbReference>
<evidence type="ECO:0008006" key="5">
    <source>
        <dbReference type="Google" id="ProtNLM"/>
    </source>
</evidence>
<dbReference type="EMBL" id="CADCWJ010000136">
    <property type="protein sequence ID" value="CAA9546838.1"/>
    <property type="molecule type" value="Genomic_DNA"/>
</dbReference>
<gene>
    <name evidence="4" type="ORF">AVDCRST_MAG87-539</name>
</gene>
<proteinExistence type="predicted"/>
<reference evidence="4" key="1">
    <citation type="submission" date="2020-02" db="EMBL/GenBank/DDBJ databases">
        <authorList>
            <person name="Meier V. D."/>
        </authorList>
    </citation>
    <scope>NUCLEOTIDE SEQUENCE</scope>
    <source>
        <strain evidence="4">AVDCRST_MAG87</strain>
    </source>
</reference>
<name>A0A6J4UD16_9BACT</name>
<sequence>MAKHVRGFSRERAEGRLFARPGQPAESVSPGMHSLGPDEGGDAVLYVPNGYRPEEPAPFVISLHGAGGNERSGLYPLQEIADEAGLILLAPASEGRTWDVILGGFGPDVDFIDRLLAAAFARCAVDPARVAVAGFSDGASYALSLGISNGDLFASVMAFSPGFAAPGSQHGQPRFFISHGTGDAVLPIDRTSRRVAPQLEDAGYEVRYREFDGPHTVPPEIAREAVSWFLAGPEGSPATPVR</sequence>
<evidence type="ECO:0000256" key="1">
    <source>
        <dbReference type="ARBA" id="ARBA00022729"/>
    </source>
</evidence>
<dbReference type="InterPro" id="IPR050955">
    <property type="entry name" value="Plant_Biomass_Hydrol_Est"/>
</dbReference>
<keyword evidence="2" id="KW-0378">Hydrolase</keyword>
<protein>
    <recommendedName>
        <fullName evidence="5">Serine esterase</fullName>
    </recommendedName>
</protein>
<keyword evidence="1" id="KW-0732">Signal</keyword>
<dbReference type="PANTHER" id="PTHR43037">
    <property type="entry name" value="UNNAMED PRODUCT-RELATED"/>
    <property type="match status" value="1"/>
</dbReference>
<dbReference type="SUPFAM" id="SSF53474">
    <property type="entry name" value="alpha/beta-Hydrolases"/>
    <property type="match status" value="1"/>
</dbReference>
<dbReference type="PANTHER" id="PTHR43037:SF5">
    <property type="entry name" value="FERULOYL ESTERASE"/>
    <property type="match status" value="1"/>
</dbReference>
<evidence type="ECO:0000256" key="2">
    <source>
        <dbReference type="ARBA" id="ARBA00022801"/>
    </source>
</evidence>
<dbReference type="Pfam" id="PF00756">
    <property type="entry name" value="Esterase"/>
    <property type="match status" value="1"/>
</dbReference>
<dbReference type="GO" id="GO:0016787">
    <property type="term" value="F:hydrolase activity"/>
    <property type="evidence" value="ECO:0007669"/>
    <property type="project" value="UniProtKB-KW"/>
</dbReference>